<dbReference type="Gramene" id="PHT83492">
    <property type="protein sequence ID" value="PHT83492"/>
    <property type="gene ID" value="T459_11935"/>
</dbReference>
<dbReference type="Proteomes" id="UP000222542">
    <property type="component" value="Unassembled WGS sequence"/>
</dbReference>
<sequence length="124" mass="14206">MKLVFQILALLSFSSQIHPTELRLQAHMDMLHLVMPMCDVYSFGVLALEIIKGKHLEEYITVLANSSTIDPVQFSDFLDECLPYPEDEVKEVLDFIIKVESFCLVEAPKSRPTMQFISHKLSTM</sequence>
<dbReference type="Gene3D" id="1.10.510.10">
    <property type="entry name" value="Transferase(Phosphotransferase) domain 1"/>
    <property type="match status" value="1"/>
</dbReference>
<comment type="catalytic activity">
    <reaction evidence="8">
        <text>L-seryl-[protein] + ATP = O-phospho-L-seryl-[protein] + ADP + H(+)</text>
        <dbReference type="Rhea" id="RHEA:17989"/>
        <dbReference type="Rhea" id="RHEA-COMP:9863"/>
        <dbReference type="Rhea" id="RHEA-COMP:11604"/>
        <dbReference type="ChEBI" id="CHEBI:15378"/>
        <dbReference type="ChEBI" id="CHEBI:29999"/>
        <dbReference type="ChEBI" id="CHEBI:30616"/>
        <dbReference type="ChEBI" id="CHEBI:83421"/>
        <dbReference type="ChEBI" id="CHEBI:456216"/>
        <dbReference type="EC" id="2.7.11.1"/>
    </reaction>
</comment>
<evidence type="ECO:0000256" key="3">
    <source>
        <dbReference type="ARBA" id="ARBA00022679"/>
    </source>
</evidence>
<evidence type="ECO:0000256" key="7">
    <source>
        <dbReference type="ARBA" id="ARBA00047899"/>
    </source>
</evidence>
<evidence type="ECO:0000256" key="8">
    <source>
        <dbReference type="ARBA" id="ARBA00048679"/>
    </source>
</evidence>
<dbReference type="PANTHER" id="PTHR48005:SF16">
    <property type="entry name" value="MDIS1-INTERACTING RECEPTOR LIKE KINASE 2-LIKE ISOFORM X1"/>
    <property type="match status" value="1"/>
</dbReference>
<keyword evidence="2" id="KW-0723">Serine/threonine-protein kinase</keyword>
<proteinExistence type="predicted"/>
<comment type="catalytic activity">
    <reaction evidence="7">
        <text>L-threonyl-[protein] + ATP = O-phospho-L-threonyl-[protein] + ADP + H(+)</text>
        <dbReference type="Rhea" id="RHEA:46608"/>
        <dbReference type="Rhea" id="RHEA-COMP:11060"/>
        <dbReference type="Rhea" id="RHEA-COMP:11605"/>
        <dbReference type="ChEBI" id="CHEBI:15378"/>
        <dbReference type="ChEBI" id="CHEBI:30013"/>
        <dbReference type="ChEBI" id="CHEBI:30616"/>
        <dbReference type="ChEBI" id="CHEBI:61977"/>
        <dbReference type="ChEBI" id="CHEBI:456216"/>
        <dbReference type="EC" id="2.7.11.1"/>
    </reaction>
</comment>
<keyword evidence="5" id="KW-0418">Kinase</keyword>
<dbReference type="SUPFAM" id="SSF56112">
    <property type="entry name" value="Protein kinase-like (PK-like)"/>
    <property type="match status" value="1"/>
</dbReference>
<dbReference type="GO" id="GO:0004674">
    <property type="term" value="F:protein serine/threonine kinase activity"/>
    <property type="evidence" value="ECO:0007669"/>
    <property type="project" value="UniProtKB-KW"/>
</dbReference>
<evidence type="ECO:0000256" key="9">
    <source>
        <dbReference type="SAM" id="SignalP"/>
    </source>
</evidence>
<accession>A0A2G2ZNC3</accession>
<evidence type="ECO:0000256" key="1">
    <source>
        <dbReference type="ARBA" id="ARBA00012513"/>
    </source>
</evidence>
<evidence type="ECO:0000256" key="6">
    <source>
        <dbReference type="ARBA" id="ARBA00022840"/>
    </source>
</evidence>
<feature type="chain" id="PRO_5013767379" description="non-specific serine/threonine protein kinase" evidence="9">
    <location>
        <begin position="20"/>
        <end position="124"/>
    </location>
</feature>
<keyword evidence="6" id="KW-0067">ATP-binding</keyword>
<organism evidence="10 11">
    <name type="scientific">Capsicum annuum</name>
    <name type="common">Capsicum pepper</name>
    <dbReference type="NCBI Taxonomy" id="4072"/>
    <lineage>
        <taxon>Eukaryota</taxon>
        <taxon>Viridiplantae</taxon>
        <taxon>Streptophyta</taxon>
        <taxon>Embryophyta</taxon>
        <taxon>Tracheophyta</taxon>
        <taxon>Spermatophyta</taxon>
        <taxon>Magnoliopsida</taxon>
        <taxon>eudicotyledons</taxon>
        <taxon>Gunneridae</taxon>
        <taxon>Pentapetalae</taxon>
        <taxon>asterids</taxon>
        <taxon>lamiids</taxon>
        <taxon>Solanales</taxon>
        <taxon>Solanaceae</taxon>
        <taxon>Solanoideae</taxon>
        <taxon>Capsiceae</taxon>
        <taxon>Capsicum</taxon>
    </lineage>
</organism>
<reference evidence="10 11" key="1">
    <citation type="journal article" date="2014" name="Nat. Genet.">
        <title>Genome sequence of the hot pepper provides insights into the evolution of pungency in Capsicum species.</title>
        <authorList>
            <person name="Kim S."/>
            <person name="Park M."/>
            <person name="Yeom S.I."/>
            <person name="Kim Y.M."/>
            <person name="Lee J.M."/>
            <person name="Lee H.A."/>
            <person name="Seo E."/>
            <person name="Choi J."/>
            <person name="Cheong K."/>
            <person name="Kim K.T."/>
            <person name="Jung K."/>
            <person name="Lee G.W."/>
            <person name="Oh S.K."/>
            <person name="Bae C."/>
            <person name="Kim S.B."/>
            <person name="Lee H.Y."/>
            <person name="Kim S.Y."/>
            <person name="Kim M.S."/>
            <person name="Kang B.C."/>
            <person name="Jo Y.D."/>
            <person name="Yang H.B."/>
            <person name="Jeong H.J."/>
            <person name="Kang W.H."/>
            <person name="Kwon J.K."/>
            <person name="Shin C."/>
            <person name="Lim J.Y."/>
            <person name="Park J.H."/>
            <person name="Huh J.H."/>
            <person name="Kim J.S."/>
            <person name="Kim B.D."/>
            <person name="Cohen O."/>
            <person name="Paran I."/>
            <person name="Suh M.C."/>
            <person name="Lee S.B."/>
            <person name="Kim Y.K."/>
            <person name="Shin Y."/>
            <person name="Noh S.J."/>
            <person name="Park J."/>
            <person name="Seo Y.S."/>
            <person name="Kwon S.Y."/>
            <person name="Kim H.A."/>
            <person name="Park J.M."/>
            <person name="Kim H.J."/>
            <person name="Choi S.B."/>
            <person name="Bosland P.W."/>
            <person name="Reeves G."/>
            <person name="Jo S.H."/>
            <person name="Lee B.W."/>
            <person name="Cho H.T."/>
            <person name="Choi H.S."/>
            <person name="Lee M.S."/>
            <person name="Yu Y."/>
            <person name="Do Choi Y."/>
            <person name="Park B.S."/>
            <person name="van Deynze A."/>
            <person name="Ashrafi H."/>
            <person name="Hill T."/>
            <person name="Kim W.T."/>
            <person name="Pai H.S."/>
            <person name="Ahn H.K."/>
            <person name="Yeam I."/>
            <person name="Giovannoni J.J."/>
            <person name="Rose J.K."/>
            <person name="Sorensen I."/>
            <person name="Lee S.J."/>
            <person name="Kim R.W."/>
            <person name="Choi I.Y."/>
            <person name="Choi B.S."/>
            <person name="Lim J.S."/>
            <person name="Lee Y.H."/>
            <person name="Choi D."/>
        </authorList>
    </citation>
    <scope>NUCLEOTIDE SEQUENCE [LARGE SCALE GENOMIC DNA]</scope>
    <source>
        <strain evidence="11">cv. CM334</strain>
    </source>
</reference>
<evidence type="ECO:0000313" key="11">
    <source>
        <dbReference type="Proteomes" id="UP000222542"/>
    </source>
</evidence>
<dbReference type="EMBL" id="AYRZ02000004">
    <property type="protein sequence ID" value="PHT83492.1"/>
    <property type="molecule type" value="Genomic_DNA"/>
</dbReference>
<dbReference type="STRING" id="4072.A0A2G2ZNC3"/>
<evidence type="ECO:0000313" key="10">
    <source>
        <dbReference type="EMBL" id="PHT83492.1"/>
    </source>
</evidence>
<evidence type="ECO:0000256" key="4">
    <source>
        <dbReference type="ARBA" id="ARBA00022741"/>
    </source>
</evidence>
<name>A0A2G2ZNC3_CAPAN</name>
<dbReference type="InterPro" id="IPR051420">
    <property type="entry name" value="Ser_Thr_Kinases_DiverseReg"/>
</dbReference>
<comment type="caution">
    <text evidence="10">The sequence shown here is derived from an EMBL/GenBank/DDBJ whole genome shotgun (WGS) entry which is preliminary data.</text>
</comment>
<reference evidence="10 11" key="2">
    <citation type="journal article" date="2017" name="Genome Biol.">
        <title>New reference genome sequences of hot pepper reveal the massive evolution of plant disease-resistance genes by retroduplication.</title>
        <authorList>
            <person name="Kim S."/>
            <person name="Park J."/>
            <person name="Yeom S.I."/>
            <person name="Kim Y.M."/>
            <person name="Seo E."/>
            <person name="Kim K.T."/>
            <person name="Kim M.S."/>
            <person name="Lee J.M."/>
            <person name="Cheong K."/>
            <person name="Shin H.S."/>
            <person name="Kim S.B."/>
            <person name="Han K."/>
            <person name="Lee J."/>
            <person name="Park M."/>
            <person name="Lee H.A."/>
            <person name="Lee H.Y."/>
            <person name="Lee Y."/>
            <person name="Oh S."/>
            <person name="Lee J.H."/>
            <person name="Choi E."/>
            <person name="Choi E."/>
            <person name="Lee S.E."/>
            <person name="Jeon J."/>
            <person name="Kim H."/>
            <person name="Choi G."/>
            <person name="Song H."/>
            <person name="Lee J."/>
            <person name="Lee S.C."/>
            <person name="Kwon J.K."/>
            <person name="Lee H.Y."/>
            <person name="Koo N."/>
            <person name="Hong Y."/>
            <person name="Kim R.W."/>
            <person name="Kang W.H."/>
            <person name="Huh J.H."/>
            <person name="Kang B.C."/>
            <person name="Yang T.J."/>
            <person name="Lee Y.H."/>
            <person name="Bennetzen J.L."/>
            <person name="Choi D."/>
        </authorList>
    </citation>
    <scope>NUCLEOTIDE SEQUENCE [LARGE SCALE GENOMIC DNA]</scope>
    <source>
        <strain evidence="11">cv. CM334</strain>
    </source>
</reference>
<dbReference type="PANTHER" id="PTHR48005">
    <property type="entry name" value="LEUCINE RICH REPEAT KINASE 2"/>
    <property type="match status" value="1"/>
</dbReference>
<keyword evidence="3" id="KW-0808">Transferase</keyword>
<feature type="signal peptide" evidence="9">
    <location>
        <begin position="1"/>
        <end position="19"/>
    </location>
</feature>
<keyword evidence="4" id="KW-0547">Nucleotide-binding</keyword>
<dbReference type="AlphaFoldDB" id="A0A2G2ZNC3"/>
<gene>
    <name evidence="10" type="ORF">T459_11935</name>
</gene>
<dbReference type="EC" id="2.7.11.1" evidence="1"/>
<keyword evidence="9" id="KW-0732">Signal</keyword>
<evidence type="ECO:0000256" key="2">
    <source>
        <dbReference type="ARBA" id="ARBA00022527"/>
    </source>
</evidence>
<keyword evidence="11" id="KW-1185">Reference proteome</keyword>
<dbReference type="InterPro" id="IPR011009">
    <property type="entry name" value="Kinase-like_dom_sf"/>
</dbReference>
<protein>
    <recommendedName>
        <fullName evidence="1">non-specific serine/threonine protein kinase</fullName>
        <ecNumber evidence="1">2.7.11.1</ecNumber>
    </recommendedName>
</protein>
<dbReference type="OMA" id="FIIKVES"/>
<dbReference type="GO" id="GO:0005524">
    <property type="term" value="F:ATP binding"/>
    <property type="evidence" value="ECO:0007669"/>
    <property type="project" value="UniProtKB-KW"/>
</dbReference>
<evidence type="ECO:0000256" key="5">
    <source>
        <dbReference type="ARBA" id="ARBA00022777"/>
    </source>
</evidence>